<keyword evidence="1" id="KW-0539">Nucleus</keyword>
<dbReference type="SMART" id="SM00398">
    <property type="entry name" value="HMG"/>
    <property type="match status" value="1"/>
</dbReference>
<feature type="region of interest" description="Disordered" evidence="2">
    <location>
        <begin position="1"/>
        <end position="20"/>
    </location>
</feature>
<reference evidence="4 5" key="1">
    <citation type="submission" date="2021-06" db="EMBL/GenBank/DDBJ databases">
        <authorList>
            <person name="Kallberg Y."/>
            <person name="Tangrot J."/>
            <person name="Rosling A."/>
        </authorList>
    </citation>
    <scope>NUCLEOTIDE SEQUENCE [LARGE SCALE GENOMIC DNA]</scope>
    <source>
        <strain evidence="4 5">120-4 pot B 10/14</strain>
    </source>
</reference>
<dbReference type="Gene3D" id="1.10.30.10">
    <property type="entry name" value="High mobility group box domain"/>
    <property type="match status" value="1"/>
</dbReference>
<evidence type="ECO:0000256" key="1">
    <source>
        <dbReference type="PROSITE-ProRule" id="PRU00267"/>
    </source>
</evidence>
<dbReference type="InterPro" id="IPR009071">
    <property type="entry name" value="HMG_box_dom"/>
</dbReference>
<evidence type="ECO:0000313" key="5">
    <source>
        <dbReference type="Proteomes" id="UP000789901"/>
    </source>
</evidence>
<evidence type="ECO:0000313" key="4">
    <source>
        <dbReference type="EMBL" id="CAG8791115.1"/>
    </source>
</evidence>
<comment type="caution">
    <text evidence="4">The sequence shown here is derived from an EMBL/GenBank/DDBJ whole genome shotgun (WGS) entry which is preliminary data.</text>
</comment>
<keyword evidence="1" id="KW-0238">DNA-binding</keyword>
<gene>
    <name evidence="4" type="ORF">GMARGA_LOCUS21254</name>
</gene>
<sequence length="131" mass="15333">MFEKNSSKNSIDNGLFSGSPPYPLTLEVEELISPLKNSRRATKFRKNPSVSSPPRPLNKFLLFRRDFHAKMKQQGMKMPYAKVSSLVSQEWNKQPANVLRFFEILENLAKDKHNEMYHDYPYFPKKILAKL</sequence>
<dbReference type="Proteomes" id="UP000789901">
    <property type="component" value="Unassembled WGS sequence"/>
</dbReference>
<evidence type="ECO:0000259" key="3">
    <source>
        <dbReference type="PROSITE" id="PS50118"/>
    </source>
</evidence>
<dbReference type="InterPro" id="IPR036910">
    <property type="entry name" value="HMG_box_dom_sf"/>
</dbReference>
<evidence type="ECO:0000256" key="2">
    <source>
        <dbReference type="SAM" id="MobiDB-lite"/>
    </source>
</evidence>
<feature type="domain" description="HMG box" evidence="3">
    <location>
        <begin position="53"/>
        <end position="121"/>
    </location>
</feature>
<accession>A0ABN7VPK3</accession>
<organism evidence="4 5">
    <name type="scientific">Gigaspora margarita</name>
    <dbReference type="NCBI Taxonomy" id="4874"/>
    <lineage>
        <taxon>Eukaryota</taxon>
        <taxon>Fungi</taxon>
        <taxon>Fungi incertae sedis</taxon>
        <taxon>Mucoromycota</taxon>
        <taxon>Glomeromycotina</taxon>
        <taxon>Glomeromycetes</taxon>
        <taxon>Diversisporales</taxon>
        <taxon>Gigasporaceae</taxon>
        <taxon>Gigaspora</taxon>
    </lineage>
</organism>
<proteinExistence type="predicted"/>
<name>A0ABN7VPK3_GIGMA</name>
<dbReference type="SUPFAM" id="SSF47095">
    <property type="entry name" value="HMG-box"/>
    <property type="match status" value="1"/>
</dbReference>
<feature type="DNA-binding region" description="HMG box" evidence="1">
    <location>
        <begin position="53"/>
        <end position="121"/>
    </location>
</feature>
<keyword evidence="5" id="KW-1185">Reference proteome</keyword>
<dbReference type="EMBL" id="CAJVQB010019430">
    <property type="protein sequence ID" value="CAG8791115.1"/>
    <property type="molecule type" value="Genomic_DNA"/>
</dbReference>
<dbReference type="Pfam" id="PF00505">
    <property type="entry name" value="HMG_box"/>
    <property type="match status" value="1"/>
</dbReference>
<dbReference type="PROSITE" id="PS50118">
    <property type="entry name" value="HMG_BOX_2"/>
    <property type="match status" value="1"/>
</dbReference>
<protein>
    <submittedName>
        <fullName evidence="4">18165_t:CDS:1</fullName>
    </submittedName>
</protein>